<sequence>MLPGKKRAAVEMGSTAHPYAAQRQEQILKEIKAEAEALCRLYGKSLEEMTDSFKSFKSPNCKRRFFTQTDFKVRSKALPPVFKRPERTFFPYAPTLVGASGLGQGPGNYCHQEIGGTAERRRHIEEDDQELPPSRGSQASERSRPATCVVRAKSACDMARPCSSKRSVSRKPLMSANDKLSLLNFIWIVSCTACDSSCIVCCKGQPCCAKRFRKQCYKRYLDHPRLSVCPEA</sequence>
<dbReference type="EMBL" id="CAXAMN010023929">
    <property type="protein sequence ID" value="CAK9082432.1"/>
    <property type="molecule type" value="Genomic_DNA"/>
</dbReference>
<reference evidence="1 2" key="1">
    <citation type="submission" date="2024-02" db="EMBL/GenBank/DDBJ databases">
        <authorList>
            <person name="Chen Y."/>
            <person name="Shah S."/>
            <person name="Dougan E. K."/>
            <person name="Thang M."/>
            <person name="Chan C."/>
        </authorList>
    </citation>
    <scope>NUCLEOTIDE SEQUENCE [LARGE SCALE GENOMIC DNA]</scope>
</reference>
<comment type="caution">
    <text evidence="1">The sequence shown here is derived from an EMBL/GenBank/DDBJ whole genome shotgun (WGS) entry which is preliminary data.</text>
</comment>
<accession>A0ABP0Q3A7</accession>
<dbReference type="Proteomes" id="UP001642484">
    <property type="component" value="Unassembled WGS sequence"/>
</dbReference>
<keyword evidence="2" id="KW-1185">Reference proteome</keyword>
<organism evidence="1 2">
    <name type="scientific">Durusdinium trenchii</name>
    <dbReference type="NCBI Taxonomy" id="1381693"/>
    <lineage>
        <taxon>Eukaryota</taxon>
        <taxon>Sar</taxon>
        <taxon>Alveolata</taxon>
        <taxon>Dinophyceae</taxon>
        <taxon>Suessiales</taxon>
        <taxon>Symbiodiniaceae</taxon>
        <taxon>Durusdinium</taxon>
    </lineage>
</organism>
<protein>
    <submittedName>
        <fullName evidence="1">Uncharacterized protein</fullName>
    </submittedName>
</protein>
<name>A0ABP0Q3A7_9DINO</name>
<evidence type="ECO:0000313" key="1">
    <source>
        <dbReference type="EMBL" id="CAK9082432.1"/>
    </source>
</evidence>
<gene>
    <name evidence="1" type="ORF">CCMP2556_LOCUS40267</name>
</gene>
<proteinExistence type="predicted"/>
<evidence type="ECO:0000313" key="2">
    <source>
        <dbReference type="Proteomes" id="UP001642484"/>
    </source>
</evidence>